<dbReference type="NCBIfam" id="NF000996">
    <property type="entry name" value="PRK00105.1"/>
    <property type="match status" value="1"/>
</dbReference>
<reference evidence="11 12" key="1">
    <citation type="journal article" date="2013" name="Int. J. Syst. Evol. Microbiol.">
        <title>Ilumatobacter nonamiense sp. nov. and Ilumatobacter coccineum sp. nov., isolated from seashore sand.</title>
        <authorList>
            <person name="Matsumoto A."/>
            <person name="Kasai H."/>
            <person name="Matsuo Y."/>
            <person name="Shizuri Y."/>
            <person name="Ichikawa N."/>
            <person name="Fujita N."/>
            <person name="Omura S."/>
            <person name="Takahashi Y."/>
        </authorList>
    </citation>
    <scope>NUCLEOTIDE SEQUENCE [LARGE SCALE GENOMIC DNA]</scope>
    <source>
        <strain evidence="12">NBRC 103263 / KCTC 29153 / YM16-304</strain>
    </source>
</reference>
<evidence type="ECO:0000256" key="9">
    <source>
        <dbReference type="ARBA" id="ARBA00047340"/>
    </source>
</evidence>
<dbReference type="Proteomes" id="UP000011863">
    <property type="component" value="Chromosome"/>
</dbReference>
<evidence type="ECO:0000256" key="4">
    <source>
        <dbReference type="ARBA" id="ARBA00011991"/>
    </source>
</evidence>
<name>A0A6C7E4B8_ILUCY</name>
<evidence type="ECO:0000256" key="2">
    <source>
        <dbReference type="ARBA" id="ARBA00005049"/>
    </source>
</evidence>
<keyword evidence="8 11" id="KW-0808">Transferase</keyword>
<evidence type="ECO:0000256" key="6">
    <source>
        <dbReference type="ARBA" id="ARBA00022573"/>
    </source>
</evidence>
<gene>
    <name evidence="11" type="primary">cobT</name>
    <name evidence="11" type="ORF">YM304_11570</name>
</gene>
<dbReference type="InterPro" id="IPR023195">
    <property type="entry name" value="Nict_dMeBzImd_PRibTrfase_N"/>
</dbReference>
<comment type="function">
    <text evidence="1">Catalyzes the synthesis of alpha-ribazole-5'-phosphate from nicotinate mononucleotide (NAMN) and 5,6-dimethylbenzimidazole (DMB).</text>
</comment>
<sequence length="330" mass="34232">MSLLAQRLADLPGPDLAASAAVEERTAQVLRPSGALQWLDDVAAWKAGWQRSHRPTVERPAALVFAADHGVAAAGVSNYPAEITASMLAATQQSKATINAFAHTIGATVTAVDVGVGEPTNDMRHEAALSPERFDEITQVAFDAVDALDTDLLVLGELGIGNTTAAAAIAAAFAGGEAAVWVGRGTGIDDAGLERKKTAVQESVRRIAGVVDPLEILREVGGSELVAMAAATVAARHRSIPIVLDGYICTSSVLPLHRADPAALDHCIVGHCSAEPGHRKLLDAMGKKPLLDLDMRLGEGTGAMAAVPIVKMACAGVVEVATFDEWFGSE</sequence>
<evidence type="ECO:0000256" key="1">
    <source>
        <dbReference type="ARBA" id="ARBA00002197"/>
    </source>
</evidence>
<dbReference type="InterPro" id="IPR003200">
    <property type="entry name" value="Nict_dMeBzImd_PRibTrfase"/>
</dbReference>
<dbReference type="PANTHER" id="PTHR43463:SF1">
    <property type="entry name" value="NICOTINATE-NUCLEOTIDE--DIMETHYLBENZIMIDAZOLE PHOSPHORIBOSYLTRANSFERASE"/>
    <property type="match status" value="1"/>
</dbReference>
<dbReference type="KEGG" id="aym:YM304_11570"/>
<dbReference type="GO" id="GO:0009236">
    <property type="term" value="P:cobalamin biosynthetic process"/>
    <property type="evidence" value="ECO:0007669"/>
    <property type="project" value="UniProtKB-UniRule"/>
</dbReference>
<dbReference type="NCBIfam" id="TIGR03160">
    <property type="entry name" value="cobT_DBIPRT"/>
    <property type="match status" value="1"/>
</dbReference>
<dbReference type="InterPro" id="IPR017846">
    <property type="entry name" value="Nict_dMeBzImd_PRibTrfase_bact"/>
</dbReference>
<accession>A0A6C7E4B8</accession>
<dbReference type="PANTHER" id="PTHR43463">
    <property type="entry name" value="NICOTINATE-NUCLEOTIDE--DIMETHYLBENZIMIDAZOLE PHOSPHORIBOSYLTRANSFERASE"/>
    <property type="match status" value="1"/>
</dbReference>
<protein>
    <recommendedName>
        <fullName evidence="5 10">Nicotinate-nucleotide--dimethylbenzimidazole phosphoribosyltransferase</fullName>
        <ecNumber evidence="4 10">2.4.2.21</ecNumber>
    </recommendedName>
</protein>
<keyword evidence="12" id="KW-1185">Reference proteome</keyword>
<comment type="similarity">
    <text evidence="3">Belongs to the CobT family.</text>
</comment>
<dbReference type="CDD" id="cd02439">
    <property type="entry name" value="DMB-PRT_CobT"/>
    <property type="match status" value="1"/>
</dbReference>
<comment type="pathway">
    <text evidence="2">Nucleoside biosynthesis; alpha-ribazole biosynthesis; alpha-ribazole from 5,6-dimethylbenzimidazole: step 1/2.</text>
</comment>
<dbReference type="UniPathway" id="UPA00061">
    <property type="reaction ID" value="UER00516"/>
</dbReference>
<dbReference type="SUPFAM" id="SSF52733">
    <property type="entry name" value="Nicotinate mononucleotide:5,6-dimethylbenzimidazole phosphoribosyltransferase (CobT)"/>
    <property type="match status" value="1"/>
</dbReference>
<dbReference type="GO" id="GO:0008939">
    <property type="term" value="F:nicotinate-nucleotide-dimethylbenzimidazole phosphoribosyltransferase activity"/>
    <property type="evidence" value="ECO:0007669"/>
    <property type="project" value="UniProtKB-UniRule"/>
</dbReference>
<dbReference type="Pfam" id="PF02277">
    <property type="entry name" value="DBI_PRT"/>
    <property type="match status" value="1"/>
</dbReference>
<dbReference type="AlphaFoldDB" id="A0A6C7E4B8"/>
<organism evidence="11 12">
    <name type="scientific">Ilumatobacter coccineus (strain NBRC 103263 / KCTC 29153 / YM16-304)</name>
    <dbReference type="NCBI Taxonomy" id="1313172"/>
    <lineage>
        <taxon>Bacteria</taxon>
        <taxon>Bacillati</taxon>
        <taxon>Actinomycetota</taxon>
        <taxon>Acidimicrobiia</taxon>
        <taxon>Acidimicrobiales</taxon>
        <taxon>Ilumatobacteraceae</taxon>
        <taxon>Ilumatobacter</taxon>
    </lineage>
</organism>
<keyword evidence="7 11" id="KW-0328">Glycosyltransferase</keyword>
<dbReference type="EMBL" id="AP012057">
    <property type="protein sequence ID" value="BAN01471.1"/>
    <property type="molecule type" value="Genomic_DNA"/>
</dbReference>
<evidence type="ECO:0000256" key="5">
    <source>
        <dbReference type="ARBA" id="ARBA00015486"/>
    </source>
</evidence>
<keyword evidence="6" id="KW-0169">Cobalamin biosynthesis</keyword>
<evidence type="ECO:0000313" key="12">
    <source>
        <dbReference type="Proteomes" id="UP000011863"/>
    </source>
</evidence>
<dbReference type="Gene3D" id="3.40.50.10210">
    <property type="match status" value="1"/>
</dbReference>
<dbReference type="RefSeq" id="WP_015440718.1">
    <property type="nucleotide sequence ID" value="NC_020520.1"/>
</dbReference>
<evidence type="ECO:0000256" key="8">
    <source>
        <dbReference type="ARBA" id="ARBA00022679"/>
    </source>
</evidence>
<proteinExistence type="inferred from homology"/>
<evidence type="ECO:0000256" key="7">
    <source>
        <dbReference type="ARBA" id="ARBA00022676"/>
    </source>
</evidence>
<evidence type="ECO:0000313" key="11">
    <source>
        <dbReference type="EMBL" id="BAN01471.1"/>
    </source>
</evidence>
<dbReference type="InterPro" id="IPR036087">
    <property type="entry name" value="Nict_dMeBzImd_PRibTrfase_sf"/>
</dbReference>
<evidence type="ECO:0000256" key="3">
    <source>
        <dbReference type="ARBA" id="ARBA00007110"/>
    </source>
</evidence>
<dbReference type="EC" id="2.4.2.21" evidence="4 10"/>
<comment type="catalytic activity">
    <reaction evidence="9">
        <text>5,6-dimethylbenzimidazole + nicotinate beta-D-ribonucleotide = alpha-ribazole 5'-phosphate + nicotinate + H(+)</text>
        <dbReference type="Rhea" id="RHEA:11196"/>
        <dbReference type="ChEBI" id="CHEBI:15378"/>
        <dbReference type="ChEBI" id="CHEBI:15890"/>
        <dbReference type="ChEBI" id="CHEBI:32544"/>
        <dbReference type="ChEBI" id="CHEBI:57502"/>
        <dbReference type="ChEBI" id="CHEBI:57918"/>
        <dbReference type="EC" id="2.4.2.21"/>
    </reaction>
</comment>
<evidence type="ECO:0000256" key="10">
    <source>
        <dbReference type="NCBIfam" id="TIGR03160"/>
    </source>
</evidence>
<dbReference type="Gene3D" id="1.10.1610.10">
    <property type="match status" value="1"/>
</dbReference>
<dbReference type="OrthoDB" id="9781491at2"/>